<feature type="transmembrane region" description="Helical" evidence="1">
    <location>
        <begin position="56"/>
        <end position="77"/>
    </location>
</feature>
<keyword evidence="1" id="KW-0812">Transmembrane</keyword>
<dbReference type="EMBL" id="JACHIR010000001">
    <property type="protein sequence ID" value="MBB5895250.1"/>
    <property type="molecule type" value="Genomic_DNA"/>
</dbReference>
<evidence type="ECO:0000313" key="3">
    <source>
        <dbReference type="Proteomes" id="UP000585638"/>
    </source>
</evidence>
<keyword evidence="3" id="KW-1185">Reference proteome</keyword>
<dbReference type="RefSeq" id="WP_184867064.1">
    <property type="nucleotide sequence ID" value="NZ_BAAAWY010000024.1"/>
</dbReference>
<feature type="transmembrane region" description="Helical" evidence="1">
    <location>
        <begin position="89"/>
        <end position="107"/>
    </location>
</feature>
<proteinExistence type="predicted"/>
<sequence length="117" mass="11703">MKLAVGIGVGLALATLLAIPQGLPWHMIGLGVPGYLVVLALAAAAITGGWHERRPLVLIAGYGLLVAALFQLFELVVGGQNTLGGDLSTVSLLLGGGIGLVTIGSSAKPSTQPVPQS</sequence>
<keyword evidence="1" id="KW-0472">Membrane</keyword>
<dbReference type="Proteomes" id="UP000585638">
    <property type="component" value="Unassembled WGS sequence"/>
</dbReference>
<comment type="caution">
    <text evidence="2">The sequence shown here is derived from an EMBL/GenBank/DDBJ whole genome shotgun (WGS) entry which is preliminary data.</text>
</comment>
<organism evidence="2 3">
    <name type="scientific">Kutzneria kofuensis</name>
    <dbReference type="NCBI Taxonomy" id="103725"/>
    <lineage>
        <taxon>Bacteria</taxon>
        <taxon>Bacillati</taxon>
        <taxon>Actinomycetota</taxon>
        <taxon>Actinomycetes</taxon>
        <taxon>Pseudonocardiales</taxon>
        <taxon>Pseudonocardiaceae</taxon>
        <taxon>Kutzneria</taxon>
    </lineage>
</organism>
<evidence type="ECO:0000313" key="2">
    <source>
        <dbReference type="EMBL" id="MBB5895250.1"/>
    </source>
</evidence>
<keyword evidence="1" id="KW-1133">Transmembrane helix</keyword>
<dbReference type="AlphaFoldDB" id="A0A7W9NJS9"/>
<reference evidence="2 3" key="1">
    <citation type="submission" date="2020-08" db="EMBL/GenBank/DDBJ databases">
        <title>Sequencing the genomes of 1000 actinobacteria strains.</title>
        <authorList>
            <person name="Klenk H.-P."/>
        </authorList>
    </citation>
    <scope>NUCLEOTIDE SEQUENCE [LARGE SCALE GENOMIC DNA]</scope>
    <source>
        <strain evidence="2 3">DSM 43851</strain>
    </source>
</reference>
<name>A0A7W9NJS9_9PSEU</name>
<gene>
    <name evidence="2" type="ORF">BJ998_006446</name>
</gene>
<protein>
    <submittedName>
        <fullName evidence="2">Uncharacterized protein</fullName>
    </submittedName>
</protein>
<feature type="transmembrane region" description="Helical" evidence="1">
    <location>
        <begin position="28"/>
        <end position="49"/>
    </location>
</feature>
<accession>A0A7W9NJS9</accession>
<evidence type="ECO:0000256" key="1">
    <source>
        <dbReference type="SAM" id="Phobius"/>
    </source>
</evidence>